<keyword evidence="4 8" id="KW-0812">Transmembrane</keyword>
<dbReference type="InterPro" id="IPR026612">
    <property type="entry name" value="STRA6-like"/>
</dbReference>
<accession>A0ABM0GW28</accession>
<feature type="transmembrane region" description="Helical" evidence="8">
    <location>
        <begin position="30"/>
        <end position="56"/>
    </location>
</feature>
<evidence type="ECO:0000313" key="10">
    <source>
        <dbReference type="RefSeq" id="XP_002738604.1"/>
    </source>
</evidence>
<keyword evidence="5 8" id="KW-1133">Transmembrane helix</keyword>
<dbReference type="PANTHER" id="PTHR21444">
    <property type="entry name" value="COILED-COIL DOMAIN-CONTAINING PROTEIN 180"/>
    <property type="match status" value="1"/>
</dbReference>
<evidence type="ECO:0000256" key="7">
    <source>
        <dbReference type="ARBA" id="ARBA00023170"/>
    </source>
</evidence>
<proteinExistence type="predicted"/>
<evidence type="ECO:0000256" key="1">
    <source>
        <dbReference type="ARBA" id="ARBA00004651"/>
    </source>
</evidence>
<keyword evidence="3" id="KW-1003">Cell membrane</keyword>
<dbReference type="Proteomes" id="UP000694865">
    <property type="component" value="Unplaced"/>
</dbReference>
<dbReference type="Pfam" id="PF14752">
    <property type="entry name" value="RBP_receptor"/>
    <property type="match status" value="1"/>
</dbReference>
<keyword evidence="6 8" id="KW-0472">Membrane</keyword>
<reference evidence="10" key="1">
    <citation type="submission" date="2025-08" db="UniProtKB">
        <authorList>
            <consortium name="RefSeq"/>
        </authorList>
    </citation>
    <scope>IDENTIFICATION</scope>
    <source>
        <tissue evidence="10">Testes</tissue>
    </source>
</reference>
<dbReference type="PANTHER" id="PTHR21444:SF15">
    <property type="entry name" value="RECEPTOR FOR RETINOL UPTAKE STRA6"/>
    <property type="match status" value="1"/>
</dbReference>
<evidence type="ECO:0000313" key="9">
    <source>
        <dbReference type="Proteomes" id="UP000694865"/>
    </source>
</evidence>
<evidence type="ECO:0000256" key="4">
    <source>
        <dbReference type="ARBA" id="ARBA00022692"/>
    </source>
</evidence>
<dbReference type="RefSeq" id="XP_002738604.1">
    <property type="nucleotide sequence ID" value="XM_002738558.1"/>
</dbReference>
<sequence length="202" mass="23219">MARFVFLQDHGKVFALDNRRLFHNFTYFMFYYNVFLGIVSCLIRLFKSIIISAFVMSRIDQSTLPRKYERFDPGYRAYVGFLQLENAHTHPILVTFCNLLMSAVNENSAKSPTKHSQMQLVVNMENGIEEAVDTGSNRIVSVSRRRQVIRNRWFVALTLARNPGLQLKRYKCDPQVEMEGIPAVIDDVIMAGLGPVITESFT</sequence>
<evidence type="ECO:0000256" key="8">
    <source>
        <dbReference type="SAM" id="Phobius"/>
    </source>
</evidence>
<gene>
    <name evidence="10" type="primary">LOC100372386</name>
</gene>
<name>A0ABM0GW28_SACKO</name>
<evidence type="ECO:0000256" key="3">
    <source>
        <dbReference type="ARBA" id="ARBA00022475"/>
    </source>
</evidence>
<evidence type="ECO:0000256" key="5">
    <source>
        <dbReference type="ARBA" id="ARBA00022989"/>
    </source>
</evidence>
<dbReference type="GeneID" id="100372386"/>
<protein>
    <submittedName>
        <fullName evidence="10">Stimulated by retinoic acid gene 6 protein homolog</fullName>
    </submittedName>
</protein>
<keyword evidence="7" id="KW-0675">Receptor</keyword>
<comment type="subcellular location">
    <subcellularLocation>
        <location evidence="1">Cell membrane</location>
        <topology evidence="1">Multi-pass membrane protein</topology>
    </subcellularLocation>
</comment>
<evidence type="ECO:0000256" key="2">
    <source>
        <dbReference type="ARBA" id="ARBA00022448"/>
    </source>
</evidence>
<keyword evidence="2" id="KW-0813">Transport</keyword>
<evidence type="ECO:0000256" key="6">
    <source>
        <dbReference type="ARBA" id="ARBA00023136"/>
    </source>
</evidence>
<organism evidence="9 10">
    <name type="scientific">Saccoglossus kowalevskii</name>
    <name type="common">Acorn worm</name>
    <dbReference type="NCBI Taxonomy" id="10224"/>
    <lineage>
        <taxon>Eukaryota</taxon>
        <taxon>Metazoa</taxon>
        <taxon>Hemichordata</taxon>
        <taxon>Enteropneusta</taxon>
        <taxon>Harrimaniidae</taxon>
        <taxon>Saccoglossus</taxon>
    </lineage>
</organism>
<keyword evidence="9" id="KW-1185">Reference proteome</keyword>